<sequence length="156" mass="17127">MCVGLVLIFSERPQHVILITVDGMKNDALQLMHGVLQVLSPLVPIREVNFLQFCKQHAEGIWAVVNVLVDMNRDTSNPETFVSSIRLPSGYVVQDMPNGYSKSFDFISGPTNLKELRISCSKVTDLGVSYLKEVPLCGYGWEAVSDMPLLVGGGKG</sequence>
<proteinExistence type="predicted"/>
<evidence type="ECO:0000313" key="2">
    <source>
        <dbReference type="EMBL" id="KAF6162549.1"/>
    </source>
</evidence>
<name>A0A7J7N5Q7_9MAGN</name>
<accession>A0A7J7N5Q7</accession>
<dbReference type="PANTHER" id="PTHR45654">
    <property type="entry name" value="HOMEOBOX-LEUCINE ZIPPER PROTEIN MERISTEM L1"/>
    <property type="match status" value="1"/>
</dbReference>
<dbReference type="AlphaFoldDB" id="A0A7J7N5Q7"/>
<dbReference type="GO" id="GO:0003677">
    <property type="term" value="F:DNA binding"/>
    <property type="evidence" value="ECO:0007669"/>
    <property type="project" value="UniProtKB-KW"/>
</dbReference>
<dbReference type="PROSITE" id="PS50848">
    <property type="entry name" value="START"/>
    <property type="match status" value="1"/>
</dbReference>
<feature type="domain" description="START" evidence="1">
    <location>
        <begin position="38"/>
        <end position="156"/>
    </location>
</feature>
<dbReference type="EMBL" id="JACGCM010001019">
    <property type="protein sequence ID" value="KAF6162549.1"/>
    <property type="molecule type" value="Genomic_DNA"/>
</dbReference>
<comment type="caution">
    <text evidence="2">The sequence shown here is derived from an EMBL/GenBank/DDBJ whole genome shotgun (WGS) entry which is preliminary data.</text>
</comment>
<keyword evidence="3" id="KW-1185">Reference proteome</keyword>
<dbReference type="SUPFAM" id="SSF55961">
    <property type="entry name" value="Bet v1-like"/>
    <property type="match status" value="1"/>
</dbReference>
<dbReference type="PANTHER" id="PTHR45654:SF5">
    <property type="entry name" value="HOMEOBOX-LEUCINE ZIPPER PROTEIN ANTHOCYANINLESS 2-RELATED"/>
    <property type="match status" value="1"/>
</dbReference>
<gene>
    <name evidence="2" type="ORF">GIB67_003095</name>
</gene>
<evidence type="ECO:0000259" key="1">
    <source>
        <dbReference type="PROSITE" id="PS50848"/>
    </source>
</evidence>
<organism evidence="2 3">
    <name type="scientific">Kingdonia uniflora</name>
    <dbReference type="NCBI Taxonomy" id="39325"/>
    <lineage>
        <taxon>Eukaryota</taxon>
        <taxon>Viridiplantae</taxon>
        <taxon>Streptophyta</taxon>
        <taxon>Embryophyta</taxon>
        <taxon>Tracheophyta</taxon>
        <taxon>Spermatophyta</taxon>
        <taxon>Magnoliopsida</taxon>
        <taxon>Ranunculales</taxon>
        <taxon>Circaeasteraceae</taxon>
        <taxon>Kingdonia</taxon>
    </lineage>
</organism>
<protein>
    <recommendedName>
        <fullName evidence="1">START domain-containing protein</fullName>
    </recommendedName>
</protein>
<dbReference type="InterPro" id="IPR042160">
    <property type="entry name" value="HD-Zip_IV"/>
</dbReference>
<dbReference type="Proteomes" id="UP000541444">
    <property type="component" value="Unassembled WGS sequence"/>
</dbReference>
<reference evidence="2 3" key="1">
    <citation type="journal article" date="2020" name="IScience">
        <title>Genome Sequencing of the Endangered Kingdonia uniflora (Circaeasteraceae, Ranunculales) Reveals Potential Mechanisms of Evolutionary Specialization.</title>
        <authorList>
            <person name="Sun Y."/>
            <person name="Deng T."/>
            <person name="Zhang A."/>
            <person name="Moore M.J."/>
            <person name="Landis J.B."/>
            <person name="Lin N."/>
            <person name="Zhang H."/>
            <person name="Zhang X."/>
            <person name="Huang J."/>
            <person name="Zhang X."/>
            <person name="Sun H."/>
            <person name="Wang H."/>
        </authorList>
    </citation>
    <scope>NUCLEOTIDE SEQUENCE [LARGE SCALE GENOMIC DNA]</scope>
    <source>
        <strain evidence="2">TB1705</strain>
        <tissue evidence="2">Leaf</tissue>
    </source>
</reference>
<dbReference type="GO" id="GO:0008289">
    <property type="term" value="F:lipid binding"/>
    <property type="evidence" value="ECO:0007669"/>
    <property type="project" value="InterPro"/>
</dbReference>
<dbReference type="InterPro" id="IPR002913">
    <property type="entry name" value="START_lipid-bd_dom"/>
</dbReference>
<dbReference type="Pfam" id="PF01852">
    <property type="entry name" value="START"/>
    <property type="match status" value="1"/>
</dbReference>
<dbReference type="OrthoDB" id="6159439at2759"/>
<evidence type="ECO:0000313" key="3">
    <source>
        <dbReference type="Proteomes" id="UP000541444"/>
    </source>
</evidence>